<dbReference type="FunFam" id="1.10.287.130:FF:000045">
    <property type="entry name" value="Two-component system sensor histidine kinase/response regulator"/>
    <property type="match status" value="1"/>
</dbReference>
<evidence type="ECO:0000256" key="9">
    <source>
        <dbReference type="PROSITE-ProRule" id="PRU00169"/>
    </source>
</evidence>
<dbReference type="PANTHER" id="PTHR43547:SF2">
    <property type="entry name" value="HYBRID SIGNAL TRANSDUCTION HISTIDINE KINASE C"/>
    <property type="match status" value="1"/>
</dbReference>
<sequence length="1151" mass="129726">MDTTDTQFAGKFGFLSGGGETGALIRSFNWTDSPIGSMDEWPQPLKTCIRIILTSRQPMFIWWGKELINIYNDAYKTVVGGKHPAALGQPAAMVWAEIWDEIGPRLDNAIHKSEGTYDEALLLIMHRNGYPEETYYTFSYCPIPDDKGDTAGILCANTDDTQRILLERELRTFKDITRFNTKSDTQTSVYTHTLQALAENKQDIPFAAFYALHKEGGLTGTTLDGLSEKVFPQFTHIYDAGLLWPVKEAISLNRPLLVEGLTAKFGVLPAGAWKQVPDNGLVIPVWQSGQPAPYGVLIAGLNPFRQLDEKYQSFFQLICDQFAAGISSVKALEEEQQRVNALLELDRAKTTFFSNISHEFRTPLSLILGPVEEILRNPEALSTDIKESLTLTHRNTLRLLKLVNSLLDFSRIEAGRIHASYAKTDIVGFTKELISHFDKAMRKGGLTMVVNYDFIDDEVYVDRDMWEKIVFNLISNAFKYTLKGAIAVRVTQRGDQVELTVADTGLGIAPSDLHKIFERFHRGMHTAGRSQEGSGIGLSLVHELVKLHEGTIHVTSTEGLGSTFTVSIPLGKDHLPADKIAPDNLPLEHKPYNAFVEEALMWGEEDHPDNFENHHPLRPYIILADDNADMREYIRRLLSDQYEVATVKDGDALLHMIAKRIPDLIISDVMMPGINGFSLVKLLKENPVTVNVPVMLLSARAGVEATIEGLLSGADDYLAKPFSARELLSRIAAGIKVSHSRTHAFNEIHHLFMQAPVAITILKGRDYVVELANELYLSIVDMQESELLGKSLLTVFPELIPQGFKDLLDQVFYSGQPYYGNEVPLEWLLKGEKIKRYYNFVYQPMRDMDESITGVIVMVTDISDTVRAKRKLEESESKYMQLVFKLEAMVEQRTKELQEANYYLEKSNKELEQFAYVTSHDLQEPLRKIHTFAGMLLNINKEVLNDASKLYIEKVMLSTRRMSQLIRDLLDFSRLAHVQEEFIPTDLNEILQQVLTDFEVTISQHNVQVSIDHLPKLPAIPLQMNQLFYNLLGNALKFITPSRTPVIHISASMMREADMLEFPVLDADKDYYEIVVSDNGIGFDQIYADKIFQIFQRLNDRATFEGTGIGLALCNKIVLNHRGHIYAKGKPGEGASFVVILPALGKIVTMQ</sequence>
<dbReference type="PANTHER" id="PTHR43547">
    <property type="entry name" value="TWO-COMPONENT HISTIDINE KINASE"/>
    <property type="match status" value="1"/>
</dbReference>
<dbReference type="InterPro" id="IPR005467">
    <property type="entry name" value="His_kinase_dom"/>
</dbReference>
<dbReference type="OrthoDB" id="9766459at2"/>
<evidence type="ECO:0000313" key="14">
    <source>
        <dbReference type="Proteomes" id="UP000240971"/>
    </source>
</evidence>
<dbReference type="Pfam" id="PF02518">
    <property type="entry name" value="HATPase_c"/>
    <property type="match status" value="2"/>
</dbReference>
<name>A0A2P8HQ60_CHINA</name>
<dbReference type="GO" id="GO:0000155">
    <property type="term" value="F:phosphorelay sensor kinase activity"/>
    <property type="evidence" value="ECO:0007669"/>
    <property type="project" value="InterPro"/>
</dbReference>
<accession>A0A2P8HQ60</accession>
<feature type="domain" description="PAC" evidence="12">
    <location>
        <begin position="819"/>
        <end position="874"/>
    </location>
</feature>
<dbReference type="Gene3D" id="1.10.287.130">
    <property type="match status" value="2"/>
</dbReference>
<dbReference type="Gene3D" id="3.30.450.20">
    <property type="entry name" value="PAS domain"/>
    <property type="match status" value="2"/>
</dbReference>
<dbReference type="InterPro" id="IPR000700">
    <property type="entry name" value="PAS-assoc_C"/>
</dbReference>
<keyword evidence="7" id="KW-0067">ATP-binding</keyword>
<dbReference type="EC" id="2.7.13.3" evidence="2"/>
<dbReference type="InterPro" id="IPR003594">
    <property type="entry name" value="HATPase_dom"/>
</dbReference>
<dbReference type="SUPFAM" id="SSF47384">
    <property type="entry name" value="Homodimeric domain of signal transducing histidine kinase"/>
    <property type="match status" value="2"/>
</dbReference>
<dbReference type="EMBL" id="PYAW01000002">
    <property type="protein sequence ID" value="PSL48351.1"/>
    <property type="molecule type" value="Genomic_DNA"/>
</dbReference>
<evidence type="ECO:0000256" key="7">
    <source>
        <dbReference type="ARBA" id="ARBA00022840"/>
    </source>
</evidence>
<evidence type="ECO:0000256" key="3">
    <source>
        <dbReference type="ARBA" id="ARBA00022553"/>
    </source>
</evidence>
<dbReference type="PROSITE" id="PS50109">
    <property type="entry name" value="HIS_KIN"/>
    <property type="match status" value="2"/>
</dbReference>
<dbReference type="SUPFAM" id="SSF52172">
    <property type="entry name" value="CheY-like"/>
    <property type="match status" value="1"/>
</dbReference>
<evidence type="ECO:0000259" key="11">
    <source>
        <dbReference type="PROSITE" id="PS50110"/>
    </source>
</evidence>
<dbReference type="Proteomes" id="UP000240971">
    <property type="component" value="Unassembled WGS sequence"/>
</dbReference>
<gene>
    <name evidence="13" type="ORF">CLV51_1021218</name>
</gene>
<keyword evidence="3 9" id="KW-0597">Phosphoprotein</keyword>
<reference evidence="13 14" key="1">
    <citation type="submission" date="2018-03" db="EMBL/GenBank/DDBJ databases">
        <title>Genomic Encyclopedia of Archaeal and Bacterial Type Strains, Phase II (KMG-II): from individual species to whole genera.</title>
        <authorList>
            <person name="Goeker M."/>
        </authorList>
    </citation>
    <scope>NUCLEOTIDE SEQUENCE [LARGE SCALE GENOMIC DNA]</scope>
    <source>
        <strain evidence="13 14">DSM 24859</strain>
    </source>
</reference>
<dbReference type="CDD" id="cd00082">
    <property type="entry name" value="HisKA"/>
    <property type="match status" value="2"/>
</dbReference>
<proteinExistence type="predicted"/>
<dbReference type="PROSITE" id="PS50113">
    <property type="entry name" value="PAC"/>
    <property type="match status" value="1"/>
</dbReference>
<evidence type="ECO:0000256" key="4">
    <source>
        <dbReference type="ARBA" id="ARBA00022679"/>
    </source>
</evidence>
<dbReference type="SUPFAM" id="SSF55781">
    <property type="entry name" value="GAF domain-like"/>
    <property type="match status" value="1"/>
</dbReference>
<dbReference type="SUPFAM" id="SSF55785">
    <property type="entry name" value="PYP-like sensor domain (PAS domain)"/>
    <property type="match status" value="2"/>
</dbReference>
<protein>
    <recommendedName>
        <fullName evidence="2">histidine kinase</fullName>
        <ecNumber evidence="2">2.7.13.3</ecNumber>
    </recommendedName>
</protein>
<comment type="caution">
    <text evidence="13">The sequence shown here is derived from an EMBL/GenBank/DDBJ whole genome shotgun (WGS) entry which is preliminary data.</text>
</comment>
<dbReference type="SUPFAM" id="SSF55874">
    <property type="entry name" value="ATPase domain of HSP90 chaperone/DNA topoisomerase II/histidine kinase"/>
    <property type="match status" value="2"/>
</dbReference>
<dbReference type="GO" id="GO:0005524">
    <property type="term" value="F:ATP binding"/>
    <property type="evidence" value="ECO:0007669"/>
    <property type="project" value="UniProtKB-KW"/>
</dbReference>
<dbReference type="InterPro" id="IPR013656">
    <property type="entry name" value="PAS_4"/>
</dbReference>
<feature type="domain" description="Response regulatory" evidence="11">
    <location>
        <begin position="620"/>
        <end position="735"/>
    </location>
</feature>
<dbReference type="RefSeq" id="WP_158267023.1">
    <property type="nucleotide sequence ID" value="NZ_PYAW01000002.1"/>
</dbReference>
<dbReference type="CDD" id="cd00130">
    <property type="entry name" value="PAS"/>
    <property type="match status" value="1"/>
</dbReference>
<dbReference type="SMART" id="SM00388">
    <property type="entry name" value="HisKA"/>
    <property type="match status" value="2"/>
</dbReference>
<comment type="catalytic activity">
    <reaction evidence="1">
        <text>ATP + protein L-histidine = ADP + protein N-phospho-L-histidine.</text>
        <dbReference type="EC" id="2.7.13.3"/>
    </reaction>
</comment>
<dbReference type="InterPro" id="IPR036097">
    <property type="entry name" value="HisK_dim/P_sf"/>
</dbReference>
<dbReference type="InterPro" id="IPR036890">
    <property type="entry name" value="HATPase_C_sf"/>
</dbReference>
<organism evidence="13 14">
    <name type="scientific">Chitinophaga niastensis</name>
    <dbReference type="NCBI Taxonomy" id="536980"/>
    <lineage>
        <taxon>Bacteria</taxon>
        <taxon>Pseudomonadati</taxon>
        <taxon>Bacteroidota</taxon>
        <taxon>Chitinophagia</taxon>
        <taxon>Chitinophagales</taxon>
        <taxon>Chitinophagaceae</taxon>
        <taxon>Chitinophaga</taxon>
    </lineage>
</organism>
<dbReference type="InterPro" id="IPR000014">
    <property type="entry name" value="PAS"/>
</dbReference>
<keyword evidence="4" id="KW-0808">Transferase</keyword>
<evidence type="ECO:0000259" key="12">
    <source>
        <dbReference type="PROSITE" id="PS50113"/>
    </source>
</evidence>
<keyword evidence="8" id="KW-0902">Two-component regulatory system</keyword>
<evidence type="ECO:0000256" key="2">
    <source>
        <dbReference type="ARBA" id="ARBA00012438"/>
    </source>
</evidence>
<feature type="domain" description="Histidine kinase" evidence="10">
    <location>
        <begin position="917"/>
        <end position="1145"/>
    </location>
</feature>
<dbReference type="Pfam" id="PF00512">
    <property type="entry name" value="HisKA"/>
    <property type="match status" value="2"/>
</dbReference>
<dbReference type="InterPro" id="IPR004358">
    <property type="entry name" value="Sig_transdc_His_kin-like_C"/>
</dbReference>
<dbReference type="Pfam" id="PF00072">
    <property type="entry name" value="Response_reg"/>
    <property type="match status" value="1"/>
</dbReference>
<feature type="modified residue" description="4-aspartylphosphate" evidence="9">
    <location>
        <position position="668"/>
    </location>
</feature>
<keyword evidence="5" id="KW-0547">Nucleotide-binding</keyword>
<dbReference type="PRINTS" id="PR00344">
    <property type="entry name" value="BCTRLSENSOR"/>
</dbReference>
<keyword evidence="14" id="KW-1185">Reference proteome</keyword>
<dbReference type="AlphaFoldDB" id="A0A2P8HQ60"/>
<dbReference type="SMART" id="SM00448">
    <property type="entry name" value="REC"/>
    <property type="match status" value="1"/>
</dbReference>
<dbReference type="SMART" id="SM00387">
    <property type="entry name" value="HATPase_c"/>
    <property type="match status" value="2"/>
</dbReference>
<dbReference type="Gene3D" id="3.40.50.2300">
    <property type="match status" value="1"/>
</dbReference>
<dbReference type="FunFam" id="3.30.565.10:FF:000037">
    <property type="entry name" value="Hybrid sensor histidine kinase/response regulator"/>
    <property type="match status" value="1"/>
</dbReference>
<evidence type="ECO:0000256" key="1">
    <source>
        <dbReference type="ARBA" id="ARBA00000085"/>
    </source>
</evidence>
<feature type="domain" description="Histidine kinase" evidence="10">
    <location>
        <begin position="355"/>
        <end position="572"/>
    </location>
</feature>
<evidence type="ECO:0000313" key="13">
    <source>
        <dbReference type="EMBL" id="PSL48351.1"/>
    </source>
</evidence>
<evidence type="ECO:0000256" key="8">
    <source>
        <dbReference type="ARBA" id="ARBA00023012"/>
    </source>
</evidence>
<dbReference type="PROSITE" id="PS50110">
    <property type="entry name" value="RESPONSE_REGULATORY"/>
    <property type="match status" value="1"/>
</dbReference>
<evidence type="ECO:0000256" key="5">
    <source>
        <dbReference type="ARBA" id="ARBA00022741"/>
    </source>
</evidence>
<dbReference type="InterPro" id="IPR001789">
    <property type="entry name" value="Sig_transdc_resp-reg_receiver"/>
</dbReference>
<dbReference type="Gene3D" id="3.30.565.10">
    <property type="entry name" value="Histidine kinase-like ATPase, C-terminal domain"/>
    <property type="match status" value="2"/>
</dbReference>
<evidence type="ECO:0000256" key="6">
    <source>
        <dbReference type="ARBA" id="ARBA00022777"/>
    </source>
</evidence>
<keyword evidence="6" id="KW-0418">Kinase</keyword>
<dbReference type="InterPro" id="IPR003661">
    <property type="entry name" value="HisK_dim/P_dom"/>
</dbReference>
<dbReference type="Pfam" id="PF08448">
    <property type="entry name" value="PAS_4"/>
    <property type="match status" value="1"/>
</dbReference>
<evidence type="ECO:0000259" key="10">
    <source>
        <dbReference type="PROSITE" id="PS50109"/>
    </source>
</evidence>
<dbReference type="InterPro" id="IPR035965">
    <property type="entry name" value="PAS-like_dom_sf"/>
</dbReference>
<dbReference type="InterPro" id="IPR011006">
    <property type="entry name" value="CheY-like_superfamily"/>
</dbReference>